<evidence type="ECO:0000259" key="1">
    <source>
        <dbReference type="PROSITE" id="PS51186"/>
    </source>
</evidence>
<dbReference type="PANTHER" id="PTHR43441:SF11">
    <property type="entry name" value="RIBOSOMAL-PROTEIN-SERINE ACETYLTRANSFERASE"/>
    <property type="match status" value="1"/>
</dbReference>
<gene>
    <name evidence="2" type="ORF">L1785_18855</name>
</gene>
<dbReference type="PROSITE" id="PS51186">
    <property type="entry name" value="GNAT"/>
    <property type="match status" value="1"/>
</dbReference>
<dbReference type="Proteomes" id="UP001165405">
    <property type="component" value="Unassembled WGS sequence"/>
</dbReference>
<dbReference type="PANTHER" id="PTHR43441">
    <property type="entry name" value="RIBOSOMAL-PROTEIN-SERINE ACETYLTRANSFERASE"/>
    <property type="match status" value="1"/>
</dbReference>
<dbReference type="GO" id="GO:1990189">
    <property type="term" value="F:protein N-terminal-serine acetyltransferase activity"/>
    <property type="evidence" value="ECO:0007669"/>
    <property type="project" value="TreeGrafter"/>
</dbReference>
<sequence length="224" mass="24507">MTVALRALLTAVVPTFGLAVRCGDLELKVPDDADLVALADVAATGVHHADAAFTWPWTRGGPDRVRRNVLEHHWSLRSCAELNYWRLGLGIYRAERIVGIQSMVARDFPVLRSATTGSWVGASFHGHGIGTKARHMVLHLAFEGLGAREMVSEADTDNAASNAVSAKLGYELGGERLVARDGKPAVRQRWRLTREAWDARPDQLRPDVRLHGVTPVLEHLGISS</sequence>
<dbReference type="GO" id="GO:0008999">
    <property type="term" value="F:protein-N-terminal-alanine acetyltransferase activity"/>
    <property type="evidence" value="ECO:0007669"/>
    <property type="project" value="TreeGrafter"/>
</dbReference>
<proteinExistence type="predicted"/>
<protein>
    <submittedName>
        <fullName evidence="2">GNAT family N-acetyltransferase</fullName>
    </submittedName>
</protein>
<feature type="domain" description="N-acetyltransferase" evidence="1">
    <location>
        <begin position="36"/>
        <end position="195"/>
    </location>
</feature>
<keyword evidence="3" id="KW-1185">Reference proteome</keyword>
<dbReference type="Gene3D" id="3.40.630.30">
    <property type="match status" value="1"/>
</dbReference>
<reference evidence="2" key="1">
    <citation type="submission" date="2022-01" db="EMBL/GenBank/DDBJ databases">
        <title>Antribacter sp. nov., isolated from Guizhou of China.</title>
        <authorList>
            <person name="Chengliang C."/>
            <person name="Ya Z."/>
        </authorList>
    </citation>
    <scope>NUCLEOTIDE SEQUENCE</scope>
    <source>
        <strain evidence="2">KLBMP 9083</strain>
    </source>
</reference>
<dbReference type="RefSeq" id="WP_236090845.1">
    <property type="nucleotide sequence ID" value="NZ_JAKGSG010000053.1"/>
</dbReference>
<evidence type="ECO:0000313" key="2">
    <source>
        <dbReference type="EMBL" id="MCF4123040.1"/>
    </source>
</evidence>
<evidence type="ECO:0000313" key="3">
    <source>
        <dbReference type="Proteomes" id="UP001165405"/>
    </source>
</evidence>
<dbReference type="InterPro" id="IPR016181">
    <property type="entry name" value="Acyl_CoA_acyltransferase"/>
</dbReference>
<dbReference type="GO" id="GO:0005737">
    <property type="term" value="C:cytoplasm"/>
    <property type="evidence" value="ECO:0007669"/>
    <property type="project" value="TreeGrafter"/>
</dbReference>
<accession>A0AA41QGH6</accession>
<comment type="caution">
    <text evidence="2">The sequence shown here is derived from an EMBL/GenBank/DDBJ whole genome shotgun (WGS) entry which is preliminary data.</text>
</comment>
<dbReference type="InterPro" id="IPR051908">
    <property type="entry name" value="Ribosomal_N-acetyltransferase"/>
</dbReference>
<organism evidence="2 3">
    <name type="scientific">Antribacter soli</name>
    <dbReference type="NCBI Taxonomy" id="2910976"/>
    <lineage>
        <taxon>Bacteria</taxon>
        <taxon>Bacillati</taxon>
        <taxon>Actinomycetota</taxon>
        <taxon>Actinomycetes</taxon>
        <taxon>Micrococcales</taxon>
        <taxon>Promicromonosporaceae</taxon>
        <taxon>Antribacter</taxon>
    </lineage>
</organism>
<name>A0AA41QGH6_9MICO</name>
<dbReference type="InterPro" id="IPR000182">
    <property type="entry name" value="GNAT_dom"/>
</dbReference>
<dbReference type="EMBL" id="JAKGSG010000053">
    <property type="protein sequence ID" value="MCF4123040.1"/>
    <property type="molecule type" value="Genomic_DNA"/>
</dbReference>
<dbReference type="SUPFAM" id="SSF55729">
    <property type="entry name" value="Acyl-CoA N-acyltransferases (Nat)"/>
    <property type="match status" value="1"/>
</dbReference>
<dbReference type="Pfam" id="PF13302">
    <property type="entry name" value="Acetyltransf_3"/>
    <property type="match status" value="1"/>
</dbReference>
<dbReference type="AlphaFoldDB" id="A0AA41QGH6"/>